<feature type="compositionally biased region" description="Pro residues" evidence="1">
    <location>
        <begin position="1"/>
        <end position="10"/>
    </location>
</feature>
<comment type="caution">
    <text evidence="2">The sequence shown here is derived from an EMBL/GenBank/DDBJ whole genome shotgun (WGS) entry which is preliminary data.</text>
</comment>
<dbReference type="AlphaFoldDB" id="A0A8H7ANG5"/>
<protein>
    <submittedName>
        <fullName evidence="2">Uncharacterized protein</fullName>
    </submittedName>
</protein>
<reference evidence="2" key="1">
    <citation type="submission" date="2020-02" db="EMBL/GenBank/DDBJ databases">
        <authorList>
            <person name="Palmer J.M."/>
        </authorList>
    </citation>
    <scope>NUCLEOTIDE SEQUENCE</scope>
    <source>
        <strain evidence="2">EPUS1.4</strain>
        <tissue evidence="2">Thallus</tissue>
    </source>
</reference>
<accession>A0A8H7ANG5</accession>
<feature type="region of interest" description="Disordered" evidence="1">
    <location>
        <begin position="1"/>
        <end position="20"/>
    </location>
</feature>
<keyword evidence="3" id="KW-1185">Reference proteome</keyword>
<evidence type="ECO:0000313" key="2">
    <source>
        <dbReference type="EMBL" id="KAF7510619.1"/>
    </source>
</evidence>
<name>A0A8H7ANG5_9EURO</name>
<evidence type="ECO:0000256" key="1">
    <source>
        <dbReference type="SAM" id="MobiDB-lite"/>
    </source>
</evidence>
<organism evidence="2 3">
    <name type="scientific">Endocarpon pusillum</name>
    <dbReference type="NCBI Taxonomy" id="364733"/>
    <lineage>
        <taxon>Eukaryota</taxon>
        <taxon>Fungi</taxon>
        <taxon>Dikarya</taxon>
        <taxon>Ascomycota</taxon>
        <taxon>Pezizomycotina</taxon>
        <taxon>Eurotiomycetes</taxon>
        <taxon>Chaetothyriomycetidae</taxon>
        <taxon>Verrucariales</taxon>
        <taxon>Verrucariaceae</taxon>
        <taxon>Endocarpon</taxon>
    </lineage>
</organism>
<gene>
    <name evidence="2" type="ORF">GJ744_006231</name>
</gene>
<dbReference type="EMBL" id="JAACFV010000028">
    <property type="protein sequence ID" value="KAF7510619.1"/>
    <property type="molecule type" value="Genomic_DNA"/>
</dbReference>
<dbReference type="Proteomes" id="UP000606974">
    <property type="component" value="Unassembled WGS sequence"/>
</dbReference>
<evidence type="ECO:0000313" key="3">
    <source>
        <dbReference type="Proteomes" id="UP000606974"/>
    </source>
</evidence>
<proteinExistence type="predicted"/>
<sequence>MARSPPPTPALPESARPRSTGDLGLTGGICHRCSLQAFKQSSFAGCLPSVYGTWRPPAPFRLLSNGNLNLLAFECSGLECCTSTDVGIQ</sequence>